<dbReference type="AlphaFoldDB" id="F9WR47"/>
<dbReference type="VEuPathDB" id="TriTrypDB:TvY486_0027920"/>
<protein>
    <submittedName>
        <fullName evidence="2">Uncharacterized protein</fullName>
    </submittedName>
</protein>
<accession>F9WR47</accession>
<keyword evidence="1" id="KW-0732">Signal</keyword>
<feature type="signal peptide" evidence="1">
    <location>
        <begin position="1"/>
        <end position="18"/>
    </location>
</feature>
<dbReference type="Proteomes" id="UP000009027">
    <property type="component" value="Unassembled WGS sequence"/>
</dbReference>
<organism evidence="2 3">
    <name type="scientific">Trypanosoma vivax (strain Y486)</name>
    <dbReference type="NCBI Taxonomy" id="1055687"/>
    <lineage>
        <taxon>Eukaryota</taxon>
        <taxon>Discoba</taxon>
        <taxon>Euglenozoa</taxon>
        <taxon>Kinetoplastea</taxon>
        <taxon>Metakinetoplastina</taxon>
        <taxon>Trypanosomatida</taxon>
        <taxon>Trypanosomatidae</taxon>
        <taxon>Trypanosoma</taxon>
        <taxon>Duttonella</taxon>
    </lineage>
</organism>
<dbReference type="EMBL" id="CAEX01004705">
    <property type="protein sequence ID" value="CCD20031.1"/>
    <property type="molecule type" value="Genomic_DNA"/>
</dbReference>
<name>F9WR47_TRYVY</name>
<feature type="chain" id="PRO_5003390825" evidence="1">
    <location>
        <begin position="19"/>
        <end position="357"/>
    </location>
</feature>
<evidence type="ECO:0000313" key="2">
    <source>
        <dbReference type="EMBL" id="CCD20031.1"/>
    </source>
</evidence>
<reference evidence="2 3" key="1">
    <citation type="journal article" date="2012" name="Proc. Natl. Acad. Sci. U.S.A.">
        <title>Antigenic diversity is generated by distinct evolutionary mechanisms in African trypanosome species.</title>
        <authorList>
            <person name="Jackson A.P."/>
            <person name="Berry A."/>
            <person name="Aslett M."/>
            <person name="Allison H.C."/>
            <person name="Burton P."/>
            <person name="Vavrova-Anderson J."/>
            <person name="Brown R."/>
            <person name="Browne H."/>
            <person name="Corton N."/>
            <person name="Hauser H."/>
            <person name="Gamble J."/>
            <person name="Gilderthorp R."/>
            <person name="Marcello L."/>
            <person name="McQuillan J."/>
            <person name="Otto T.D."/>
            <person name="Quail M.A."/>
            <person name="Sanders M.J."/>
            <person name="van Tonder A."/>
            <person name="Ginger M.L."/>
            <person name="Field M.C."/>
            <person name="Barry J.D."/>
            <person name="Hertz-Fowler C."/>
            <person name="Berriman M."/>
        </authorList>
    </citation>
    <scope>NUCLEOTIDE SEQUENCE</scope>
    <source>
        <strain evidence="2 3">Y486</strain>
    </source>
</reference>
<dbReference type="SUPFAM" id="SSF58087">
    <property type="entry name" value="Variant surface glycoprotein (N-terminal domain)"/>
    <property type="match status" value="1"/>
</dbReference>
<sequence>MSAFIVLLSLLPLSCVCASTGTSAVNETGSTQNTAIKTADAQLICNLSAALKHTTNVSAAFMERAFDMESAALEKMKLTEKSLRFAIGEVIKASARIRRSDAKLNTFDDEIKKIESSVNSAHVELKALFEKVKHIVLRAIALSARAGVISGMIDDFIAVFESANSHKNYRCITKSGDSLVNDSNPAAKLEKDLNGCTWDHYADDGVKNLSRELIEQVAQLGGGVLVQGIENKDFTKGGANCPFLISDFVREKGTPLLWGGLWKALQKDKKTQIEWKDRAENLTDIVKELKDLEGEFTHRKDAAPSDENRSKTLQQLVSAFDAALTVTVKDGKVVGDAQRLAMEIMQEAQAVERENQK</sequence>
<evidence type="ECO:0000256" key="1">
    <source>
        <dbReference type="SAM" id="SignalP"/>
    </source>
</evidence>
<keyword evidence="3" id="KW-1185">Reference proteome</keyword>
<proteinExistence type="predicted"/>
<evidence type="ECO:0000313" key="3">
    <source>
        <dbReference type="Proteomes" id="UP000009027"/>
    </source>
</evidence>
<gene>
    <name evidence="2" type="ORF">TvY486_0027920</name>
</gene>